<comment type="caution">
    <text evidence="1">The sequence shown here is derived from an EMBL/GenBank/DDBJ whole genome shotgun (WGS) entry which is preliminary data.</text>
</comment>
<protein>
    <submittedName>
        <fullName evidence="1">Uncharacterized protein</fullName>
    </submittedName>
</protein>
<evidence type="ECO:0000313" key="2">
    <source>
        <dbReference type="Proteomes" id="UP000672657"/>
    </source>
</evidence>
<keyword evidence="2" id="KW-1185">Reference proteome</keyword>
<gene>
    <name evidence="1" type="ORF">LMG26411_01002</name>
</gene>
<reference evidence="1 2" key="1">
    <citation type="submission" date="2021-03" db="EMBL/GenBank/DDBJ databases">
        <authorList>
            <person name="Peeters C."/>
        </authorList>
    </citation>
    <scope>NUCLEOTIDE SEQUENCE [LARGE SCALE GENOMIC DNA]</scope>
    <source>
        <strain evidence="1 2">LMG 26411</strain>
    </source>
</reference>
<name>A0ABN7PS76_9BURK</name>
<dbReference type="EMBL" id="CAJPVI010000004">
    <property type="protein sequence ID" value="CAG2134652.1"/>
    <property type="molecule type" value="Genomic_DNA"/>
</dbReference>
<dbReference type="RefSeq" id="WP_211952206.1">
    <property type="nucleotide sequence ID" value="NZ_CAJPVI010000004.1"/>
</dbReference>
<organism evidence="1 2">
    <name type="scientific">Cupriavidus numazuensis</name>
    <dbReference type="NCBI Taxonomy" id="221992"/>
    <lineage>
        <taxon>Bacteria</taxon>
        <taxon>Pseudomonadati</taxon>
        <taxon>Pseudomonadota</taxon>
        <taxon>Betaproteobacteria</taxon>
        <taxon>Burkholderiales</taxon>
        <taxon>Burkholderiaceae</taxon>
        <taxon>Cupriavidus</taxon>
    </lineage>
</organism>
<dbReference type="Proteomes" id="UP000672657">
    <property type="component" value="Unassembled WGS sequence"/>
</dbReference>
<accession>A0ABN7PS76</accession>
<sequence length="90" mass="10627">MTERLRWISEQYRGMFIHAMAFERVDATRDETSPGAKWGYLLGVGYTDAPTNDIQYDRELDRQDYYTRAAAEQAAIHYGRRVIDVLFEMR</sequence>
<proteinExistence type="predicted"/>
<evidence type="ECO:0000313" key="1">
    <source>
        <dbReference type="EMBL" id="CAG2134652.1"/>
    </source>
</evidence>